<dbReference type="Pfam" id="PF07642">
    <property type="entry name" value="BBP2"/>
    <property type="match status" value="1"/>
</dbReference>
<feature type="chain" id="PRO_5017743840" evidence="1">
    <location>
        <begin position="25"/>
        <end position="368"/>
    </location>
</feature>
<keyword evidence="1" id="KW-0732">Signal</keyword>
<reference evidence="2 3" key="1">
    <citation type="submission" date="2018-08" db="EMBL/GenBank/DDBJ databases">
        <title>Genomic Encyclopedia of Archaeal and Bacterial Type Strains, Phase II (KMG-II): from individual species to whole genera.</title>
        <authorList>
            <person name="Goeker M."/>
        </authorList>
    </citation>
    <scope>NUCLEOTIDE SEQUENCE [LARGE SCALE GENOMIC DNA]</scope>
    <source>
        <strain evidence="2 3">DSM 15986</strain>
    </source>
</reference>
<proteinExistence type="predicted"/>
<dbReference type="RefSeq" id="WP_169714401.1">
    <property type="nucleotide sequence ID" value="NZ_MSSW01000019.1"/>
</dbReference>
<organism evidence="2 3">
    <name type="scientific">Algoriphagus antarcticus</name>
    <dbReference type="NCBI Taxonomy" id="238540"/>
    <lineage>
        <taxon>Bacteria</taxon>
        <taxon>Pseudomonadati</taxon>
        <taxon>Bacteroidota</taxon>
        <taxon>Cytophagia</taxon>
        <taxon>Cytophagales</taxon>
        <taxon>Cyclobacteriaceae</taxon>
        <taxon>Algoriphagus</taxon>
    </lineage>
</organism>
<sequence length="368" mass="42090">MEFFTFSPLRILFVFLFINSLAFAAYSQEKEETKSNFRISGFIDAYYGYDFNSPETEKRLPFLYNHTRAKQFAINLGLVTANFEKGRFRANLGIQQGTYAQDNYSAEPKLLRWLNQANAGFALNTSKTVWLDAGLMPSHIGFENAISTKNRTLSRSLIAENSPYFLTGAKLGWQADERWYFSFWVANGWQVVQAIEDNSIPSIGTQANFEWSPKLTLNWSTLIGNNYPDETRRLRYFSNHYLIWNPTSLWEIIAGVDLGWEQQSKISTNSSFWSGGSLILGYELSTNWKAAIRGEYYTDPDGVIATNQNGAGLKTSGFSLNLDRSFRDYLIFRVESRYLISPESQFLSESRPSNSDFFLLASISIHLH</sequence>
<feature type="signal peptide" evidence="1">
    <location>
        <begin position="1"/>
        <end position="24"/>
    </location>
</feature>
<dbReference type="Proteomes" id="UP000256405">
    <property type="component" value="Unassembled WGS sequence"/>
</dbReference>
<evidence type="ECO:0000256" key="1">
    <source>
        <dbReference type="SAM" id="SignalP"/>
    </source>
</evidence>
<dbReference type="AlphaFoldDB" id="A0A3E0DS80"/>
<keyword evidence="3" id="KW-1185">Reference proteome</keyword>
<evidence type="ECO:0000313" key="2">
    <source>
        <dbReference type="EMBL" id="REG86399.1"/>
    </source>
</evidence>
<dbReference type="InterPro" id="IPR011486">
    <property type="entry name" value="BBP2"/>
</dbReference>
<evidence type="ECO:0000313" key="3">
    <source>
        <dbReference type="Proteomes" id="UP000256405"/>
    </source>
</evidence>
<protein>
    <submittedName>
        <fullName evidence="2">Putative OmpL-like beta-barrel porin-2</fullName>
    </submittedName>
</protein>
<name>A0A3E0DS80_9BACT</name>
<accession>A0A3E0DS80</accession>
<comment type="caution">
    <text evidence="2">The sequence shown here is derived from an EMBL/GenBank/DDBJ whole genome shotgun (WGS) entry which is preliminary data.</text>
</comment>
<gene>
    <name evidence="2" type="ORF">C8N25_112103</name>
</gene>
<dbReference type="EMBL" id="QUNF01000012">
    <property type="protein sequence ID" value="REG86399.1"/>
    <property type="molecule type" value="Genomic_DNA"/>
</dbReference>